<protein>
    <recommendedName>
        <fullName evidence="10">C2H2-type domain-containing protein</fullName>
    </recommendedName>
</protein>
<dbReference type="OrthoDB" id="427030at2759"/>
<feature type="domain" description="C2H2-type" evidence="10">
    <location>
        <begin position="330"/>
        <end position="355"/>
    </location>
</feature>
<evidence type="ECO:0000256" key="6">
    <source>
        <dbReference type="ARBA" id="ARBA00023125"/>
    </source>
</evidence>
<evidence type="ECO:0000256" key="7">
    <source>
        <dbReference type="ARBA" id="ARBA00023242"/>
    </source>
</evidence>
<dbReference type="FunFam" id="3.30.160.60:FF:000104">
    <property type="entry name" value="Transcriptional repressor protein YY1"/>
    <property type="match status" value="1"/>
</dbReference>
<keyword evidence="6" id="KW-0238">DNA-binding</keyword>
<dbReference type="SUPFAM" id="SSF57667">
    <property type="entry name" value="beta-beta-alpha zinc fingers"/>
    <property type="match status" value="2"/>
</dbReference>
<dbReference type="Pfam" id="PF00096">
    <property type="entry name" value="zf-C2H2"/>
    <property type="match status" value="4"/>
</dbReference>
<dbReference type="RefSeq" id="XP_023628126.1">
    <property type="nucleotide sequence ID" value="XM_023772358.1"/>
</dbReference>
<dbReference type="GO" id="GO:0008270">
    <property type="term" value="F:zinc ion binding"/>
    <property type="evidence" value="ECO:0007669"/>
    <property type="project" value="UniProtKB-KW"/>
</dbReference>
<feature type="region of interest" description="Disordered" evidence="9">
    <location>
        <begin position="123"/>
        <end position="146"/>
    </location>
</feature>
<dbReference type="Proteomes" id="UP000225277">
    <property type="component" value="Unassembled WGS sequence"/>
</dbReference>
<dbReference type="AlphaFoldDB" id="A0A2D3V8Y1"/>
<proteinExistence type="predicted"/>
<evidence type="ECO:0000256" key="9">
    <source>
        <dbReference type="SAM" id="MobiDB-lite"/>
    </source>
</evidence>
<dbReference type="GO" id="GO:0003677">
    <property type="term" value="F:DNA binding"/>
    <property type="evidence" value="ECO:0007669"/>
    <property type="project" value="UniProtKB-KW"/>
</dbReference>
<dbReference type="GO" id="GO:0005634">
    <property type="term" value="C:nucleus"/>
    <property type="evidence" value="ECO:0007669"/>
    <property type="project" value="UniProtKB-SubCell"/>
</dbReference>
<dbReference type="PANTHER" id="PTHR23235:SF120">
    <property type="entry name" value="KRUPPEL-LIKE FACTOR 15"/>
    <property type="match status" value="1"/>
</dbReference>
<evidence type="ECO:0000256" key="1">
    <source>
        <dbReference type="ARBA" id="ARBA00004123"/>
    </source>
</evidence>
<dbReference type="Gene3D" id="3.30.160.60">
    <property type="entry name" value="Classic Zinc Finger"/>
    <property type="match status" value="4"/>
</dbReference>
<keyword evidence="3" id="KW-0677">Repeat</keyword>
<feature type="domain" description="C2H2-type" evidence="10">
    <location>
        <begin position="242"/>
        <end position="271"/>
    </location>
</feature>
<feature type="region of interest" description="Disordered" evidence="9">
    <location>
        <begin position="216"/>
        <end position="239"/>
    </location>
</feature>
<dbReference type="FunFam" id="3.30.160.60:FF:000100">
    <property type="entry name" value="Zinc finger 45-like"/>
    <property type="match status" value="1"/>
</dbReference>
<dbReference type="GeneID" id="35602220"/>
<feature type="compositionally biased region" description="Polar residues" evidence="9">
    <location>
        <begin position="1"/>
        <end position="17"/>
    </location>
</feature>
<feature type="compositionally biased region" description="Basic and acidic residues" evidence="9">
    <location>
        <begin position="404"/>
        <end position="414"/>
    </location>
</feature>
<gene>
    <name evidence="11" type="ORF">RCC_07100</name>
</gene>
<keyword evidence="7" id="KW-0539">Nucleus</keyword>
<organism evidence="11 12">
    <name type="scientific">Ramularia collo-cygni</name>
    <dbReference type="NCBI Taxonomy" id="112498"/>
    <lineage>
        <taxon>Eukaryota</taxon>
        <taxon>Fungi</taxon>
        <taxon>Dikarya</taxon>
        <taxon>Ascomycota</taxon>
        <taxon>Pezizomycotina</taxon>
        <taxon>Dothideomycetes</taxon>
        <taxon>Dothideomycetidae</taxon>
        <taxon>Mycosphaerellales</taxon>
        <taxon>Mycosphaerellaceae</taxon>
        <taxon>Ramularia</taxon>
    </lineage>
</organism>
<evidence type="ECO:0000313" key="12">
    <source>
        <dbReference type="Proteomes" id="UP000225277"/>
    </source>
</evidence>
<dbReference type="PROSITE" id="PS50157">
    <property type="entry name" value="ZINC_FINGER_C2H2_2"/>
    <property type="match status" value="4"/>
</dbReference>
<dbReference type="EMBL" id="FJUY01000011">
    <property type="protein sequence ID" value="CZT21237.1"/>
    <property type="molecule type" value="Genomic_DNA"/>
</dbReference>
<evidence type="ECO:0000256" key="4">
    <source>
        <dbReference type="ARBA" id="ARBA00022771"/>
    </source>
</evidence>
<evidence type="ECO:0000256" key="5">
    <source>
        <dbReference type="ARBA" id="ARBA00022833"/>
    </source>
</evidence>
<keyword evidence="5" id="KW-0862">Zinc</keyword>
<feature type="domain" description="C2H2-type" evidence="10">
    <location>
        <begin position="272"/>
        <end position="301"/>
    </location>
</feature>
<reference evidence="11 12" key="1">
    <citation type="submission" date="2016-03" db="EMBL/GenBank/DDBJ databases">
        <authorList>
            <person name="Ploux O."/>
        </authorList>
    </citation>
    <scope>NUCLEOTIDE SEQUENCE [LARGE SCALE GENOMIC DNA]</scope>
    <source>
        <strain evidence="11 12">URUG2</strain>
    </source>
</reference>
<evidence type="ECO:0000313" key="11">
    <source>
        <dbReference type="EMBL" id="CZT21237.1"/>
    </source>
</evidence>
<name>A0A2D3V8Y1_9PEZI</name>
<dbReference type="InterPro" id="IPR036236">
    <property type="entry name" value="Znf_C2H2_sf"/>
</dbReference>
<keyword evidence="2" id="KW-0479">Metal-binding</keyword>
<dbReference type="InterPro" id="IPR013087">
    <property type="entry name" value="Znf_C2H2_type"/>
</dbReference>
<dbReference type="FunFam" id="3.30.160.60:FF:000557">
    <property type="entry name" value="zinc finger and SCAN domain-containing protein 29"/>
    <property type="match status" value="1"/>
</dbReference>
<accession>A0A2D3V8Y1</accession>
<evidence type="ECO:0000256" key="8">
    <source>
        <dbReference type="PROSITE-ProRule" id="PRU00042"/>
    </source>
</evidence>
<keyword evidence="12" id="KW-1185">Reference proteome</keyword>
<dbReference type="PROSITE" id="PS00028">
    <property type="entry name" value="ZINC_FINGER_C2H2_1"/>
    <property type="match status" value="4"/>
</dbReference>
<evidence type="ECO:0000256" key="3">
    <source>
        <dbReference type="ARBA" id="ARBA00022737"/>
    </source>
</evidence>
<feature type="region of interest" description="Disordered" evidence="9">
    <location>
        <begin position="399"/>
        <end position="446"/>
    </location>
</feature>
<evidence type="ECO:0000256" key="2">
    <source>
        <dbReference type="ARBA" id="ARBA00022723"/>
    </source>
</evidence>
<evidence type="ECO:0000259" key="10">
    <source>
        <dbReference type="PROSITE" id="PS50157"/>
    </source>
</evidence>
<dbReference type="STRING" id="112498.A0A2D3V8Y1"/>
<keyword evidence="4 8" id="KW-0863">Zinc-finger</keyword>
<feature type="region of interest" description="Disordered" evidence="9">
    <location>
        <begin position="1"/>
        <end position="21"/>
    </location>
</feature>
<sequence>MANSHNSHNIVNGQNPMPSGLLQRRRISQPLLGPHENPYGIMSSSTLPMAGFGSQTMPGSHFQEQQLGFAFNTTFEDPAIEMFNPYQMLNNNHPQLPSNTYYDMPYSSTFGNFVVPERYQQMRPSPMQPSMQPPMQPSMQHPTMRRMPTDEGYRSGDGEAGDIKTEEPVHPSQFLYEAAQYQSCSASPAGSEGLSEQKPAVFNTNIDTLMRAIQTQQPTKPPGSKNGSTSIAPSPSKARKKYQCTVPDCGKSFFQKTHLEIHTRSHTGVRPFLCKEEGCGARFSQLGNLKTHERRHTGERPYHCDICGKTFSQHGNVRAHKIVHTSAKPFTCKLDNCMKTFSQLGNLKSHQNKFHERTIRELKQRFESYQDGDVVELWEREMWAYFVDLYKNCNKGIKGRGKDRRVTDVTRRESTQSSGIDVDAGMGPPTTPSQFSTPARWSYGVG</sequence>
<dbReference type="FunFam" id="3.30.160.60:FF:002157">
    <property type="entry name" value="Transcription factor"/>
    <property type="match status" value="1"/>
</dbReference>
<comment type="subcellular location">
    <subcellularLocation>
        <location evidence="1">Nucleus</location>
    </subcellularLocation>
</comment>
<dbReference type="PANTHER" id="PTHR23235">
    <property type="entry name" value="KRUEPPEL-LIKE TRANSCRIPTION FACTOR"/>
    <property type="match status" value="1"/>
</dbReference>
<feature type="domain" description="C2H2-type" evidence="10">
    <location>
        <begin position="302"/>
        <end position="329"/>
    </location>
</feature>
<dbReference type="SMART" id="SM00355">
    <property type="entry name" value="ZnF_C2H2"/>
    <property type="match status" value="4"/>
</dbReference>